<dbReference type="GO" id="GO:0000731">
    <property type="term" value="P:DNA synthesis involved in DNA repair"/>
    <property type="evidence" value="ECO:0007669"/>
    <property type="project" value="InterPro"/>
</dbReference>
<comment type="caution">
    <text evidence="2">The sequence shown here is derived from an EMBL/GenBank/DDBJ whole genome shotgun (WGS) entry which is preliminary data.</text>
</comment>
<dbReference type="PANTHER" id="PTHR14303">
    <property type="entry name" value="DNA POLYMERASE DELTA SUBUNIT 4"/>
    <property type="match status" value="1"/>
</dbReference>
<evidence type="ECO:0000256" key="1">
    <source>
        <dbReference type="SAM" id="MobiDB-lite"/>
    </source>
</evidence>
<name>A0AA40EM29_9PEZI</name>
<keyword evidence="3" id="KW-1185">Reference proteome</keyword>
<dbReference type="AlphaFoldDB" id="A0AA40EM29"/>
<reference evidence="2" key="1">
    <citation type="submission" date="2023-06" db="EMBL/GenBank/DDBJ databases">
        <title>Genome-scale phylogeny and comparative genomics of the fungal order Sordariales.</title>
        <authorList>
            <consortium name="Lawrence Berkeley National Laboratory"/>
            <person name="Hensen N."/>
            <person name="Bonometti L."/>
            <person name="Westerberg I."/>
            <person name="Brannstrom I.O."/>
            <person name="Guillou S."/>
            <person name="Cros-Aarteil S."/>
            <person name="Calhoun S."/>
            <person name="Haridas S."/>
            <person name="Kuo A."/>
            <person name="Mondo S."/>
            <person name="Pangilinan J."/>
            <person name="Riley R."/>
            <person name="Labutti K."/>
            <person name="Andreopoulos B."/>
            <person name="Lipzen A."/>
            <person name="Chen C."/>
            <person name="Yanf M."/>
            <person name="Daum C."/>
            <person name="Ng V."/>
            <person name="Clum A."/>
            <person name="Steindorff A."/>
            <person name="Ohm R."/>
            <person name="Martin F."/>
            <person name="Silar P."/>
            <person name="Natvig D."/>
            <person name="Lalanne C."/>
            <person name="Gautier V."/>
            <person name="Ament-Velasquez S.L."/>
            <person name="Kruys A."/>
            <person name="Hutchinson M.I."/>
            <person name="Powell A.J."/>
            <person name="Barry K."/>
            <person name="Miller A.N."/>
            <person name="Grigoriev I.V."/>
            <person name="Debuchy R."/>
            <person name="Gladieux P."/>
            <person name="Thoren M.H."/>
            <person name="Johannesson H."/>
        </authorList>
    </citation>
    <scope>NUCLEOTIDE SEQUENCE</scope>
    <source>
        <strain evidence="2">CBS 540.89</strain>
    </source>
</reference>
<dbReference type="GO" id="GO:0003887">
    <property type="term" value="F:DNA-directed DNA polymerase activity"/>
    <property type="evidence" value="ECO:0007669"/>
    <property type="project" value="TreeGrafter"/>
</dbReference>
<dbReference type="PANTHER" id="PTHR14303:SF0">
    <property type="entry name" value="DNA POLYMERASE DELTA SUBUNIT 4"/>
    <property type="match status" value="1"/>
</dbReference>
<dbReference type="EMBL" id="JAUKTV010000003">
    <property type="protein sequence ID" value="KAK0741818.1"/>
    <property type="molecule type" value="Genomic_DNA"/>
</dbReference>
<gene>
    <name evidence="2" type="ORF">B0T21DRAFT_283023</name>
</gene>
<accession>A0AA40EM29</accession>
<evidence type="ECO:0000313" key="3">
    <source>
        <dbReference type="Proteomes" id="UP001172159"/>
    </source>
</evidence>
<organism evidence="2 3">
    <name type="scientific">Apiosordaria backusii</name>
    <dbReference type="NCBI Taxonomy" id="314023"/>
    <lineage>
        <taxon>Eukaryota</taxon>
        <taxon>Fungi</taxon>
        <taxon>Dikarya</taxon>
        <taxon>Ascomycota</taxon>
        <taxon>Pezizomycotina</taxon>
        <taxon>Sordariomycetes</taxon>
        <taxon>Sordariomycetidae</taxon>
        <taxon>Sordariales</taxon>
        <taxon>Lasiosphaeriaceae</taxon>
        <taxon>Apiosordaria</taxon>
    </lineage>
</organism>
<dbReference type="Proteomes" id="UP001172159">
    <property type="component" value="Unassembled WGS sequence"/>
</dbReference>
<dbReference type="GO" id="GO:0043625">
    <property type="term" value="C:delta DNA polymerase complex"/>
    <property type="evidence" value="ECO:0007669"/>
    <property type="project" value="TreeGrafter"/>
</dbReference>
<proteinExistence type="predicted"/>
<dbReference type="GO" id="GO:0006261">
    <property type="term" value="P:DNA-templated DNA replication"/>
    <property type="evidence" value="ECO:0007669"/>
    <property type="project" value="TreeGrafter"/>
</dbReference>
<sequence length="189" mass="20952">MPVTRRSTRATSSSKAGGEAKQAKLNFNNKITKPLPSRAHPKDKVAKVEEALVRTATPSPAPEPVSVKVEKEEKAEVKLSPAEVKASKISQAAINRYWKSIEESRLAKEVHKKHTAGLTTGEKVLRYWDVSSQYGPCVGITRLKRWQRAERLGLNPPIEVLAVLVKEERSGERAHLDELLNSTAVGERE</sequence>
<feature type="region of interest" description="Disordered" evidence="1">
    <location>
        <begin position="1"/>
        <end position="22"/>
    </location>
</feature>
<dbReference type="InterPro" id="IPR007218">
    <property type="entry name" value="DNA_pol_delta_4"/>
</dbReference>
<protein>
    <submittedName>
        <fullName evidence="2">DNA polymerase delta, subunit 4-domain-containing protein</fullName>
    </submittedName>
</protein>
<dbReference type="Pfam" id="PF04081">
    <property type="entry name" value="DNA_pol_delta_4"/>
    <property type="match status" value="1"/>
</dbReference>
<evidence type="ECO:0000313" key="2">
    <source>
        <dbReference type="EMBL" id="KAK0741818.1"/>
    </source>
</evidence>